<protein>
    <submittedName>
        <fullName evidence="2">F-box domain-containing protein</fullName>
    </submittedName>
</protein>
<evidence type="ECO:0000313" key="2">
    <source>
        <dbReference type="WBParaSite" id="ES5_v2.g19274.t1"/>
    </source>
</evidence>
<reference evidence="2" key="1">
    <citation type="submission" date="2022-11" db="UniProtKB">
        <authorList>
            <consortium name="WormBaseParasite"/>
        </authorList>
    </citation>
    <scope>IDENTIFICATION</scope>
</reference>
<proteinExistence type="predicted"/>
<dbReference type="WBParaSite" id="ES5_v2.g19274.t1">
    <property type="protein sequence ID" value="ES5_v2.g19274.t1"/>
    <property type="gene ID" value="ES5_v2.g19274"/>
</dbReference>
<organism evidence="1 2">
    <name type="scientific">Panagrolaimus sp. ES5</name>
    <dbReference type="NCBI Taxonomy" id="591445"/>
    <lineage>
        <taxon>Eukaryota</taxon>
        <taxon>Metazoa</taxon>
        <taxon>Ecdysozoa</taxon>
        <taxon>Nematoda</taxon>
        <taxon>Chromadorea</taxon>
        <taxon>Rhabditida</taxon>
        <taxon>Tylenchina</taxon>
        <taxon>Panagrolaimomorpha</taxon>
        <taxon>Panagrolaimoidea</taxon>
        <taxon>Panagrolaimidae</taxon>
        <taxon>Panagrolaimus</taxon>
    </lineage>
</organism>
<sequence>MEPCPNLTQAPHFLLIRSPSIIHAIPEASFTDPTTHLSGSKKLATIGNFVTIATDSSPAILSLSISLTLTSTAATTPDWHLLLKTRLKKYLDDWSDFLIIEQVGNRSRLHLIQYGKSPEIVSAHEIKLWIVPVAKVHLPESSKTPTPDPATNGEKKIIKKKIIKKIVKKKSASAAPSPLPPADGAMTPEPSKAFDRESSRKSLSNGVESNGSTSKSGSKEPSPEVVQEVVEDVTSVSYLIKMGLIPAEDGVSLKEEHHKNGINGDEKKINNINGYDNSLINGDKSTDKNDKGMNGYESKIRNGINYAETSDEGYSSSKTNGLRTNLSLKTSMDSDDYERPTAPSEFPPKGLTLNTARKFDETVNGISPANAIDESDAKSLYSSVSETISSTISEISQNGDLSSPPPQKCPLSPVIKINDHHSSEDDDMSFSSVRSSSVGASRISPTTIRPTSTTTTTSATPSPTPTTVLSGFLSSVASGLGFTRGSSPSASTRLSTAGTLTPISSDTNIPGRINGLRHSDSSEWSLRSINNSSSALGDRLSRRRSSSTLRSLGRRCSPVHEVAAPITRVRGMPQMPVQALQEILKTLSYKELGEMRRVHPHWDELCGQLLNSGYYSLINKADVLLQDCQRRVYSEKELQTAITALTNLQVHVLNPVDMMRAPMDEGVLCFPYGQLLDKAFELVDRIERVVQGKDDPETAVLPWQRLADLSRRAQSHYRRWVEPEVEKRMSEVSRLQATARLQRIDSFLVETTVTKLERDTEQARNDLSWEIEQLKTQNAQLKKDNRELKQNHSRLEGRVEALERKFKTVARLLQ</sequence>
<dbReference type="Proteomes" id="UP000887579">
    <property type="component" value="Unplaced"/>
</dbReference>
<name>A0AC34FQ31_9BILA</name>
<evidence type="ECO:0000313" key="1">
    <source>
        <dbReference type="Proteomes" id="UP000887579"/>
    </source>
</evidence>
<accession>A0AC34FQ31</accession>